<evidence type="ECO:0000313" key="1">
    <source>
        <dbReference type="EMBL" id="VEU74821.1"/>
    </source>
</evidence>
<keyword evidence="2" id="KW-1185">Reference proteome</keyword>
<sequence>MTKNIINFKKQEFIEFLNLNNTNQKELELLLSKDFEKSKYFKNYLNEHKIYKLLDFEQIVKASISKNPINSQFIGIAKILDKKLWYKDLNPYVQFFGEFEPQLDKLVWFNNSPYEHSKEVLQKRVFISFVKDTIQNNQTQLKEKFATSLFWIDEDGQITLTKAYFLDNIDIKKLLDKFEKQHDILHQKFEDIAQEYADNLSTIINNSESNELVYKILKVLNTKHNFEIVKQVAEFNSTAYSNIRDLEIAEEFIDNNDKYIGTGINWEEKINEDLEQYAWKGVQNSVFVKIANDVYDKTEDDEFYELDDSMNLKCVPKEEMYERIINYWVKSLK</sequence>
<organism evidence="1 2">
    <name type="scientific">Mycoplasmopsis citelli</name>
    <dbReference type="NCBI Taxonomy" id="171281"/>
    <lineage>
        <taxon>Bacteria</taxon>
        <taxon>Bacillati</taxon>
        <taxon>Mycoplasmatota</taxon>
        <taxon>Mycoplasmoidales</taxon>
        <taxon>Metamycoplasmataceae</taxon>
        <taxon>Mycoplasmopsis</taxon>
    </lineage>
</organism>
<reference evidence="1 2" key="1">
    <citation type="submission" date="2019-01" db="EMBL/GenBank/DDBJ databases">
        <authorList>
            <consortium name="Pathogen Informatics"/>
        </authorList>
    </citation>
    <scope>NUCLEOTIDE SEQUENCE [LARGE SCALE GENOMIC DNA]</scope>
    <source>
        <strain evidence="1 2">NCTC10181</strain>
    </source>
</reference>
<proteinExistence type="predicted"/>
<accession>A0A449B2M6</accession>
<dbReference type="RefSeq" id="WP_129725615.1">
    <property type="nucleotide sequence ID" value="NZ_LR215036.1"/>
</dbReference>
<name>A0A449B2M6_9BACT</name>
<dbReference type="KEGG" id="mcit:NCTC10181_00683"/>
<protein>
    <submittedName>
        <fullName evidence="1">Uncharacterized protein</fullName>
    </submittedName>
</protein>
<dbReference type="EMBL" id="LR215036">
    <property type="protein sequence ID" value="VEU74821.1"/>
    <property type="molecule type" value="Genomic_DNA"/>
</dbReference>
<evidence type="ECO:0000313" key="2">
    <source>
        <dbReference type="Proteomes" id="UP000290985"/>
    </source>
</evidence>
<dbReference type="AlphaFoldDB" id="A0A449B2M6"/>
<gene>
    <name evidence="1" type="ORF">NCTC10181_00683</name>
</gene>
<dbReference type="Proteomes" id="UP000290985">
    <property type="component" value="Chromosome"/>
</dbReference>